<evidence type="ECO:0000313" key="6">
    <source>
        <dbReference type="Proteomes" id="UP000199473"/>
    </source>
</evidence>
<keyword evidence="1" id="KW-0328">Glycosyltransferase</keyword>
<dbReference type="Gene3D" id="3.40.50.2000">
    <property type="entry name" value="Glycogen Phosphorylase B"/>
    <property type="match status" value="2"/>
</dbReference>
<accession>A0A1I4A939</accession>
<feature type="domain" description="Glycosyl transferase family 1" evidence="3">
    <location>
        <begin position="186"/>
        <end position="347"/>
    </location>
</feature>
<gene>
    <name evidence="5" type="ORF">SAMN02745775_103201</name>
</gene>
<dbReference type="OrthoDB" id="9790710at2"/>
<evidence type="ECO:0000259" key="3">
    <source>
        <dbReference type="Pfam" id="PF00534"/>
    </source>
</evidence>
<dbReference type="Proteomes" id="UP000199473">
    <property type="component" value="Unassembled WGS sequence"/>
</dbReference>
<keyword evidence="6" id="KW-1185">Reference proteome</keyword>
<dbReference type="SUPFAM" id="SSF53756">
    <property type="entry name" value="UDP-Glycosyltransferase/glycogen phosphorylase"/>
    <property type="match status" value="1"/>
</dbReference>
<protein>
    <submittedName>
        <fullName evidence="5">Glycosyltransferase involved in cell wall bisynthesis</fullName>
    </submittedName>
</protein>
<dbReference type="RefSeq" id="WP_092959390.1">
    <property type="nucleotide sequence ID" value="NZ_FOSQ01000003.1"/>
</dbReference>
<name>A0A1I4A939_9PROT</name>
<dbReference type="EMBL" id="FOSQ01000003">
    <property type="protein sequence ID" value="SFK52299.1"/>
    <property type="molecule type" value="Genomic_DNA"/>
</dbReference>
<reference evidence="5 6" key="1">
    <citation type="submission" date="2016-10" db="EMBL/GenBank/DDBJ databases">
        <authorList>
            <person name="de Groot N.N."/>
        </authorList>
    </citation>
    <scope>NUCLEOTIDE SEQUENCE [LARGE SCALE GENOMIC DNA]</scope>
    <source>
        <strain evidence="5 6">DSM 19981</strain>
    </source>
</reference>
<dbReference type="PANTHER" id="PTHR12526">
    <property type="entry name" value="GLYCOSYLTRANSFERASE"/>
    <property type="match status" value="1"/>
</dbReference>
<keyword evidence="2 5" id="KW-0808">Transferase</keyword>
<dbReference type="Pfam" id="PF00534">
    <property type="entry name" value="Glycos_transf_1"/>
    <property type="match status" value="1"/>
</dbReference>
<evidence type="ECO:0000259" key="4">
    <source>
        <dbReference type="Pfam" id="PF13579"/>
    </source>
</evidence>
<organism evidence="5 6">
    <name type="scientific">Falsiroseomonas stagni DSM 19981</name>
    <dbReference type="NCBI Taxonomy" id="1123062"/>
    <lineage>
        <taxon>Bacteria</taxon>
        <taxon>Pseudomonadati</taxon>
        <taxon>Pseudomonadota</taxon>
        <taxon>Alphaproteobacteria</taxon>
        <taxon>Acetobacterales</taxon>
        <taxon>Roseomonadaceae</taxon>
        <taxon>Falsiroseomonas</taxon>
    </lineage>
</organism>
<dbReference type="PANTHER" id="PTHR12526:SF510">
    <property type="entry name" value="D-INOSITOL 3-PHOSPHATE GLYCOSYLTRANSFERASE"/>
    <property type="match status" value="1"/>
</dbReference>
<evidence type="ECO:0000313" key="5">
    <source>
        <dbReference type="EMBL" id="SFK52299.1"/>
    </source>
</evidence>
<dbReference type="STRING" id="1123062.SAMN02745775_103201"/>
<dbReference type="AlphaFoldDB" id="A0A1I4A939"/>
<evidence type="ECO:0000256" key="1">
    <source>
        <dbReference type="ARBA" id="ARBA00022676"/>
    </source>
</evidence>
<dbReference type="InterPro" id="IPR001296">
    <property type="entry name" value="Glyco_trans_1"/>
</dbReference>
<proteinExistence type="predicted"/>
<feature type="domain" description="Glycosyltransferase subfamily 4-like N-terminal" evidence="4">
    <location>
        <begin position="23"/>
        <end position="157"/>
    </location>
</feature>
<evidence type="ECO:0000256" key="2">
    <source>
        <dbReference type="ARBA" id="ARBA00022679"/>
    </source>
</evidence>
<sequence length="397" mass="42058">MTPPAILMLSAAHPPDDVRIVAKEGAALAAAGFPVRHLAPGPDGATRLLHGVALQTYPRPGPGWWARLRGIPALARRAAALRPAVIHAHEPDSWAAALLAARRCGARVVLDVHEHYPSRLDPVLPRMLRPFGRALVATACRLLASRADAVVVAKDGLEGWLGGLARCTPVRNYATPVPVTPRRHRAGPLTLLHLGALTRARGAFIMLDALALLPPGTRLRLIGRFTDGSEAAFRERSLALGLAAQVEYLDWMPREEALALAAEADIGLVLFQPGVENHRLALPHKLFDCMLAGLPVIVPGLAEEVAAIVRSADCGLTVDTADATAVATAIQALSDPAVRNAMGRRGRDAALTRFGWAGEAARLVRLYRLLTPSSNAAIQAAIAAAPASVWPSARSPR</sequence>
<dbReference type="GO" id="GO:0016757">
    <property type="term" value="F:glycosyltransferase activity"/>
    <property type="evidence" value="ECO:0007669"/>
    <property type="project" value="UniProtKB-KW"/>
</dbReference>
<dbReference type="InterPro" id="IPR028098">
    <property type="entry name" value="Glyco_trans_4-like_N"/>
</dbReference>
<dbReference type="Pfam" id="PF13579">
    <property type="entry name" value="Glyco_trans_4_4"/>
    <property type="match status" value="1"/>
</dbReference>